<gene>
    <name evidence="2" type="ORF">MM415B03731_0004</name>
</gene>
<reference evidence="2" key="1">
    <citation type="submission" date="2020-03" db="EMBL/GenBank/DDBJ databases">
        <title>The deep terrestrial virosphere.</title>
        <authorList>
            <person name="Holmfeldt K."/>
            <person name="Nilsson E."/>
            <person name="Simone D."/>
            <person name="Lopez-Fernandez M."/>
            <person name="Wu X."/>
            <person name="de Brujin I."/>
            <person name="Lundin D."/>
            <person name="Andersson A."/>
            <person name="Bertilsson S."/>
            <person name="Dopson M."/>
        </authorList>
    </citation>
    <scope>NUCLEOTIDE SEQUENCE</scope>
    <source>
        <strain evidence="2">MM415B03731</strain>
    </source>
</reference>
<dbReference type="EMBL" id="MT143263">
    <property type="protein sequence ID" value="QJA94819.1"/>
    <property type="molecule type" value="Genomic_DNA"/>
</dbReference>
<sequence>MADAELMSKIEPDTTFPASEHTPGQTESRAAHARFQALERIEGLSWWDDYALLRQEGWDWRKAVYIAWESSPRVNRWPANQEVLATEVLGLRSDRTIRKWREKWPELDDRIAALQAAPLMQHRRDVIEALVAVARTAEPSAHQDRKLFLEMTRDYTPRGKIDADVVTFSPSEWKAEAERRLVQVRETMAMFDGDEDSDE</sequence>
<organism evidence="2">
    <name type="scientific">viral metagenome</name>
    <dbReference type="NCBI Taxonomy" id="1070528"/>
    <lineage>
        <taxon>unclassified sequences</taxon>
        <taxon>metagenomes</taxon>
        <taxon>organismal metagenomes</taxon>
    </lineage>
</organism>
<evidence type="ECO:0000256" key="1">
    <source>
        <dbReference type="SAM" id="MobiDB-lite"/>
    </source>
</evidence>
<accession>A0A6M3LKD7</accession>
<dbReference type="AlphaFoldDB" id="A0A6M3LKD7"/>
<feature type="compositionally biased region" description="Basic and acidic residues" evidence="1">
    <location>
        <begin position="1"/>
        <end position="12"/>
    </location>
</feature>
<evidence type="ECO:0000313" key="2">
    <source>
        <dbReference type="EMBL" id="QJA94819.1"/>
    </source>
</evidence>
<feature type="region of interest" description="Disordered" evidence="1">
    <location>
        <begin position="1"/>
        <end position="28"/>
    </location>
</feature>
<protein>
    <submittedName>
        <fullName evidence="2">Uncharacterized protein</fullName>
    </submittedName>
</protein>
<name>A0A6M3LKD7_9ZZZZ</name>
<proteinExistence type="predicted"/>